<proteinExistence type="predicted"/>
<evidence type="ECO:0000313" key="2">
    <source>
        <dbReference type="Proteomes" id="UP000821845"/>
    </source>
</evidence>
<reference evidence="1" key="1">
    <citation type="submission" date="2020-05" db="EMBL/GenBank/DDBJ databases">
        <title>Large-scale comparative analyses of tick genomes elucidate their genetic diversity and vector capacities.</title>
        <authorList>
            <person name="Jia N."/>
            <person name="Wang J."/>
            <person name="Shi W."/>
            <person name="Du L."/>
            <person name="Sun Y."/>
            <person name="Zhan W."/>
            <person name="Jiang J."/>
            <person name="Wang Q."/>
            <person name="Zhang B."/>
            <person name="Ji P."/>
            <person name="Sakyi L.B."/>
            <person name="Cui X."/>
            <person name="Yuan T."/>
            <person name="Jiang B."/>
            <person name="Yang W."/>
            <person name="Lam T.T.-Y."/>
            <person name="Chang Q."/>
            <person name="Ding S."/>
            <person name="Wang X."/>
            <person name="Zhu J."/>
            <person name="Ruan X."/>
            <person name="Zhao L."/>
            <person name="Wei J."/>
            <person name="Que T."/>
            <person name="Du C."/>
            <person name="Cheng J."/>
            <person name="Dai P."/>
            <person name="Han X."/>
            <person name="Huang E."/>
            <person name="Gao Y."/>
            <person name="Liu J."/>
            <person name="Shao H."/>
            <person name="Ye R."/>
            <person name="Li L."/>
            <person name="Wei W."/>
            <person name="Wang X."/>
            <person name="Wang C."/>
            <person name="Yang T."/>
            <person name="Huo Q."/>
            <person name="Li W."/>
            <person name="Guo W."/>
            <person name="Chen H."/>
            <person name="Zhou L."/>
            <person name="Ni X."/>
            <person name="Tian J."/>
            <person name="Zhou Y."/>
            <person name="Sheng Y."/>
            <person name="Liu T."/>
            <person name="Pan Y."/>
            <person name="Xia L."/>
            <person name="Li J."/>
            <person name="Zhao F."/>
            <person name="Cao W."/>
        </authorList>
    </citation>
    <scope>NUCLEOTIDE SEQUENCE</scope>
    <source>
        <strain evidence="1">Hyas-2018</strain>
    </source>
</reference>
<sequence length="310" mass="34169">MFCKAPHEVTHVRFAVKVRACASLSAISGARRLARFGNFLVQPTNRGLAPLTLPNQRSEGTFFQNALGRAYSLEKLPTQVPPLTPGTNQKMTQALTASFSSWEKEREALNILKALSRDPYISTKVRAISVADKDWSGRVGTGGGCPSTHCGVDARGLAGARPQGEVRPLLPRSKPKQACCVGQDIPCVTDPRQWTEMDVANWLSWAIREFSLEGVNMPNFAMKGKDMCALGKDAFLTRFPPFMGDILWEHLDILQKVLREVMGSRRLSIRCVIDATQLNKELVKNDIVDCPQRWQASTEGGNTKSASILT</sequence>
<dbReference type="EMBL" id="CM023485">
    <property type="protein sequence ID" value="KAH6929839.1"/>
    <property type="molecule type" value="Genomic_DNA"/>
</dbReference>
<organism evidence="1 2">
    <name type="scientific">Hyalomma asiaticum</name>
    <name type="common">Tick</name>
    <dbReference type="NCBI Taxonomy" id="266040"/>
    <lineage>
        <taxon>Eukaryota</taxon>
        <taxon>Metazoa</taxon>
        <taxon>Ecdysozoa</taxon>
        <taxon>Arthropoda</taxon>
        <taxon>Chelicerata</taxon>
        <taxon>Arachnida</taxon>
        <taxon>Acari</taxon>
        <taxon>Parasitiformes</taxon>
        <taxon>Ixodida</taxon>
        <taxon>Ixodoidea</taxon>
        <taxon>Ixodidae</taxon>
        <taxon>Hyalomminae</taxon>
        <taxon>Hyalomma</taxon>
    </lineage>
</organism>
<comment type="caution">
    <text evidence="1">The sequence shown here is derived from an EMBL/GenBank/DDBJ whole genome shotgun (WGS) entry which is preliminary data.</text>
</comment>
<evidence type="ECO:0000313" key="1">
    <source>
        <dbReference type="EMBL" id="KAH6929839.1"/>
    </source>
</evidence>
<name>A0ACB7S7V4_HYAAI</name>
<dbReference type="Proteomes" id="UP000821845">
    <property type="component" value="Chromosome 5"/>
</dbReference>
<protein>
    <submittedName>
        <fullName evidence="1">Uncharacterized protein</fullName>
    </submittedName>
</protein>
<keyword evidence="2" id="KW-1185">Reference proteome</keyword>
<gene>
    <name evidence="1" type="ORF">HPB50_005990</name>
</gene>
<accession>A0ACB7S7V4</accession>